<evidence type="ECO:0000259" key="7">
    <source>
        <dbReference type="Pfam" id="PF10189"/>
    </source>
</evidence>
<keyword evidence="4" id="KW-0963">Cytoplasm</keyword>
<evidence type="ECO:0000256" key="6">
    <source>
        <dbReference type="SAM" id="MobiDB-lite"/>
    </source>
</evidence>
<feature type="compositionally biased region" description="Polar residues" evidence="6">
    <location>
        <begin position="561"/>
        <end position="570"/>
    </location>
</feature>
<comment type="similarity">
    <text evidence="3">Belongs to the Integrator subunit 3 family.</text>
</comment>
<dbReference type="AlphaFoldDB" id="A0A8H7V5X9"/>
<sequence length="1081" mass="124578">MGPKYEPRSKIYELDPIEADDELDIEMSKLYAEYRNVAKNKSEIELHNYLQDKASQNKKEYNEVVSALLYGALTEAENARMFFQSIASVNRDNYFVLIQKLQSILISVKFQHLRSQARDQIFWLISELTNLGAQHVDSLYMILMRQIRGGDTSQANAILCDHILRLFELHKSWLETNPKVIPIAVYTYLRVIADHRTLQLQTLQQKEIRFVHMLMREKWMHCVPIGRDLIRVLHDLSPMPEFAQIWDDLLNNPQKLSTKFGGVQSMLKSPTPRDFLKCRLTPDIEYKLLYILQNLRINHFQKNLNWFTQRFLNTPESEPFYVDIVRYLVAGWYPSNQILQSDIVPRYVIIGSMIRAIKSNVVATNVKTALIYDWLFFKPTDNIMFIEPAMLLMERSAERYPAITAVLMEFLKHSVDRYFPPMKDYMAQSVACGMRLMLSKGVIRSLIPIYRCPSTETATKEYMQDLFSEFLVEDSHQQAQGPPSLPSSVTMHASIPPPSTITPDNSHKSQTSTPKTETPEMTSEQDDGEMEEGEERQTGPPTTFKAMKEDDDEDAYLYGESDSNNRNQAAQEDEEMENANKTVIKDASVLSTIVAVENPNENTVEEITMLDADEEQMATDDDYEEDDESAEGLQSNQSYWIFGDSLKRFKEACLAVKSAQKVADFDEYNVQILIVKKSLKEILAVFLRMKQAIPAETLATTVGPSIRNMIASNLLTHTTTATSLDADSILTDSNKDAFDYVMSTFWNVRANDASRDKIVRLIGCIAHNNKLRGRRHIVGMRWWAFMAAQLQVYANNDWFQSILNNYETYVLHAYAVEESEMDQLEYFKEYLRGDLVMLAEHNVAFFNIIIPLIYQYLPNATVGNTELLRITLLVLLPDAMGQITCNIRFGNIRIFGDNIDTDFLEKSLILPAYETMYYWQLLAAEIQCKSDRIEQFFQMDHVVFILKTKLKNELMPSLMSILTSILPSKDLLCAIIRIVPKQHKFTQPQVQLILASLQYWSMNSTESLTASLNELIDNFTDQIESETSEIDETTTLISLLDLWWHQKAASVGYKCPKEWNQELPRKKKRSILLDSDEDEDV</sequence>
<feature type="domain" description="Integrator complex subunit 3 N-terminal" evidence="7">
    <location>
        <begin position="59"/>
        <end position="464"/>
    </location>
</feature>
<evidence type="ECO:0000256" key="5">
    <source>
        <dbReference type="ARBA" id="ARBA00023242"/>
    </source>
</evidence>
<feature type="compositionally biased region" description="Acidic residues" evidence="6">
    <location>
        <begin position="523"/>
        <end position="534"/>
    </location>
</feature>
<evidence type="ECO:0000256" key="4">
    <source>
        <dbReference type="ARBA" id="ARBA00022490"/>
    </source>
</evidence>
<dbReference type="InterPro" id="IPR019333">
    <property type="entry name" value="INTS3_N"/>
</dbReference>
<accession>A0A8H7V5X9</accession>
<gene>
    <name evidence="9" type="ORF">INT46_001069</name>
</gene>
<dbReference type="GO" id="GO:0005737">
    <property type="term" value="C:cytoplasm"/>
    <property type="evidence" value="ECO:0007669"/>
    <property type="project" value="UniProtKB-SubCell"/>
</dbReference>
<evidence type="ECO:0008006" key="11">
    <source>
        <dbReference type="Google" id="ProtNLM"/>
    </source>
</evidence>
<evidence type="ECO:0000256" key="3">
    <source>
        <dbReference type="ARBA" id="ARBA00006130"/>
    </source>
</evidence>
<reference evidence="9" key="1">
    <citation type="submission" date="2020-12" db="EMBL/GenBank/DDBJ databases">
        <title>Metabolic potential, ecology and presence of endohyphal bacteria is reflected in genomic diversity of Mucoromycotina.</title>
        <authorList>
            <person name="Muszewska A."/>
            <person name="Okrasinska A."/>
            <person name="Steczkiewicz K."/>
            <person name="Drgas O."/>
            <person name="Orlowska M."/>
            <person name="Perlinska-Lenart U."/>
            <person name="Aleksandrzak-Piekarczyk T."/>
            <person name="Szatraj K."/>
            <person name="Zielenkiewicz U."/>
            <person name="Pilsyk S."/>
            <person name="Malc E."/>
            <person name="Mieczkowski P."/>
            <person name="Kruszewska J.S."/>
            <person name="Biernat P."/>
            <person name="Pawlowska J."/>
        </authorList>
    </citation>
    <scope>NUCLEOTIDE SEQUENCE</scope>
    <source>
        <strain evidence="9">CBS 226.32</strain>
    </source>
</reference>
<evidence type="ECO:0000313" key="9">
    <source>
        <dbReference type="EMBL" id="KAG2208400.1"/>
    </source>
</evidence>
<dbReference type="InterPro" id="IPR045334">
    <property type="entry name" value="INTS3"/>
</dbReference>
<dbReference type="GO" id="GO:0005634">
    <property type="term" value="C:nucleus"/>
    <property type="evidence" value="ECO:0007669"/>
    <property type="project" value="UniProtKB-SubCell"/>
</dbReference>
<evidence type="ECO:0000256" key="1">
    <source>
        <dbReference type="ARBA" id="ARBA00004123"/>
    </source>
</evidence>
<name>A0A8H7V5X9_9FUNG</name>
<dbReference type="Proteomes" id="UP000650833">
    <property type="component" value="Unassembled WGS sequence"/>
</dbReference>
<dbReference type="EMBL" id="JAEPRC010000113">
    <property type="protein sequence ID" value="KAG2208400.1"/>
    <property type="molecule type" value="Genomic_DNA"/>
</dbReference>
<keyword evidence="10" id="KW-1185">Reference proteome</keyword>
<evidence type="ECO:0000256" key="2">
    <source>
        <dbReference type="ARBA" id="ARBA00004496"/>
    </source>
</evidence>
<dbReference type="OrthoDB" id="2021145at2759"/>
<keyword evidence="5" id="KW-0539">Nucleus</keyword>
<dbReference type="Pfam" id="PF10189">
    <property type="entry name" value="Ints3_N"/>
    <property type="match status" value="1"/>
</dbReference>
<feature type="domain" description="Ints3-like C-terminal" evidence="8">
    <location>
        <begin position="730"/>
        <end position="1020"/>
    </location>
</feature>
<comment type="subcellular location">
    <subcellularLocation>
        <location evidence="2">Cytoplasm</location>
    </subcellularLocation>
    <subcellularLocation>
        <location evidence="1">Nucleus</location>
    </subcellularLocation>
</comment>
<protein>
    <recommendedName>
        <fullName evidence="11">Integrator complex subunit 3</fullName>
    </recommendedName>
</protein>
<evidence type="ECO:0000313" key="10">
    <source>
        <dbReference type="Proteomes" id="UP000650833"/>
    </source>
</evidence>
<dbReference type="Pfam" id="PF24566">
    <property type="entry name" value="HEAT_Ints3_C"/>
    <property type="match status" value="1"/>
</dbReference>
<evidence type="ECO:0000259" key="8">
    <source>
        <dbReference type="Pfam" id="PF24566"/>
    </source>
</evidence>
<comment type="caution">
    <text evidence="9">The sequence shown here is derived from an EMBL/GenBank/DDBJ whole genome shotgun (WGS) entry which is preliminary data.</text>
</comment>
<proteinExistence type="inferred from homology"/>
<dbReference type="PANTHER" id="PTHR13587:SF7">
    <property type="entry name" value="INTEGRATOR COMPLEX SUBUNIT 3"/>
    <property type="match status" value="1"/>
</dbReference>
<dbReference type="InterPro" id="IPR056518">
    <property type="entry name" value="HEAT_Ints3_C"/>
</dbReference>
<feature type="compositionally biased region" description="Polar residues" evidence="6">
    <location>
        <begin position="501"/>
        <end position="522"/>
    </location>
</feature>
<feature type="compositionally biased region" description="Polar residues" evidence="6">
    <location>
        <begin position="477"/>
        <end position="491"/>
    </location>
</feature>
<feature type="region of interest" description="Disordered" evidence="6">
    <location>
        <begin position="474"/>
        <end position="578"/>
    </location>
</feature>
<dbReference type="PANTHER" id="PTHR13587">
    <property type="entry name" value="INTEGRATOR COMPLEX SUBUNIT 3"/>
    <property type="match status" value="1"/>
</dbReference>
<organism evidence="9 10">
    <name type="scientific">Mucor plumbeus</name>
    <dbReference type="NCBI Taxonomy" id="97098"/>
    <lineage>
        <taxon>Eukaryota</taxon>
        <taxon>Fungi</taxon>
        <taxon>Fungi incertae sedis</taxon>
        <taxon>Mucoromycota</taxon>
        <taxon>Mucoromycotina</taxon>
        <taxon>Mucoromycetes</taxon>
        <taxon>Mucorales</taxon>
        <taxon>Mucorineae</taxon>
        <taxon>Mucoraceae</taxon>
        <taxon>Mucor</taxon>
    </lineage>
</organism>